<sequence>MKFDATARGCARRLEAAILLHPPTPSLSTKLNVKSPPLRIPLLSPFRDTPRLARQSSIRDRHYYATQVLALVRHVVPEDYPHAPPSLFTNPMDMHEWEHALFLCSQPPTRTITKVGNAYSCSFEVHVSDNRKYKTEKVAPRKHDAILAATRDMLLNLHHNGVLLEHFSDLQPPEVEGEVPTPDDYPEVPPRFFDLNPNELLEWHALFSSEGVSRRTSRSGQVHVCTFTVEVSQARKYKTICRSLSSLDARLAATRAMLIKLHNNGVLGKHVRTTMELENLMELENPMDSTEIAQWQEKYPEAPAEFFGKPNMLRTLFPGWNSHRRENITSFSYGKWKCFTEIRFTNHTYNVTRYSNTKDNAQLVAAQAILRRLHDDGALKGAIFKLLHHDSASKGEIFKLLPPRQYPRKEQAQQSLQFPMQHPIKPSPPNEGKAQSIGSSQRKDFGRSIFAPKICLSEETITSQLKQEYAVKVFTRAVSDIYNYGATVLATPHFEIRSAAEGQYTVTIQISELDIQVEGSGSFERAILNASLELKAVVEKYHLEHGVDPISMRSNSTLNMENAKPFLAFYNTYCGEARITFDSDPVLLTPGMPSDPIRVSFELDGKKAFGDLVRVKVKLNGKKIGQAMIAGLVNESRIADLIAAIDLVKNEPELLKGFLKTSLGRVLKPAQKKTIPLIVGPEILSKMDLASDRFLQKRSMNDEPAFDEQEFVIRSFHSRRVLSLDSAKERNRILKDNHDAFQNDDSQAPLRYLKSTFPMNQSRDKVLDLVNQNVYSIIIGATGSGKTTQLPQIILEDAIRRGVGSTANIICTQPRRIAAISVARRVAAERSEKLQNTVGYHIKHDSRLPNDDGSITYCTTGILLKLLQHRPDEVMDRLSHIIIDEVHERDRLTDYLMVIVKMAVEKRQQTGKRIPRITLMSATLNTDLFQDYFGKMVEGRVKIPCPLLAVPGRSFGIEELYLEDILTEFRKAYQPPELNSLQEDRATREYLELEKTLVADSQADVIDSTRQTNTEEEASLVPAALVATTIAHVAGKSSNGAILAFLPGLEEIIRVEKLLRTNPLGANFNNEANFKIILLHSSSRDGQDAVFEALPDGCRKIILSTNIAETSITIPDVQHVVDTGKCRQHWYNPQTRISKLQSTWISETNLKQRAGRAGRVQNGNYYALFSRARRNTFRAFELSEIHRSDLQEMCLDVKAQSFQTPIEDFLAAAIEPPLPENVKTSIHDLKDLEAITDDEKLTPLGRLLASLPVHPELGKLIVLGIIFRCFDSLLIIGAAAQERRIFLRPPLEKKAADKARKAFGYDTRSDPLTLINAFREARRLSRQNDPDFLVKMREKFLDVQAYNSISRTMFKIEVALVNAGLIPYSPRSNAVEFQRGHPSINRNSNSLPLLKALSFAGYRGNLAIRLNINQCQTRKARAVLHPHSLNWIPNGAMEERMKMFQKLPSSVYSYHRMDQSTKNPTLFLQDSTQGSALMAALFGFEVQSVGENLIVDKWLPLNITSSLSEDKPHKIILQFRKALDLMISDAFSSLAKQGGKSRYLADDPLREEFAAALTTVLENEGESESEGEEGPNLAAWGNVEADYAEAVRLGTVS</sequence>
<dbReference type="EC" id="3.6.4.13" evidence="1"/>
<dbReference type="Gene3D" id="1.20.120.1080">
    <property type="match status" value="1"/>
</dbReference>
<dbReference type="GO" id="GO:0005524">
    <property type="term" value="F:ATP binding"/>
    <property type="evidence" value="ECO:0007669"/>
    <property type="project" value="UniProtKB-KW"/>
</dbReference>
<dbReference type="InterPro" id="IPR002464">
    <property type="entry name" value="DNA/RNA_helicase_DEAH_CS"/>
</dbReference>
<feature type="domain" description="Helicase ATP-binding" evidence="7">
    <location>
        <begin position="767"/>
        <end position="942"/>
    </location>
</feature>
<keyword evidence="3" id="KW-0378">Hydrolase</keyword>
<dbReference type="OrthoDB" id="5600252at2759"/>
<dbReference type="InterPro" id="IPR011545">
    <property type="entry name" value="DEAD/DEAH_box_helicase_dom"/>
</dbReference>
<dbReference type="Pfam" id="PF04408">
    <property type="entry name" value="WHD_HA2"/>
    <property type="match status" value="1"/>
</dbReference>
<dbReference type="SUPFAM" id="SSF52540">
    <property type="entry name" value="P-loop containing nucleoside triphosphate hydrolases"/>
    <property type="match status" value="2"/>
</dbReference>
<dbReference type="InterPro" id="IPR014001">
    <property type="entry name" value="Helicase_ATP-bd"/>
</dbReference>
<dbReference type="CDD" id="cd18791">
    <property type="entry name" value="SF2_C_RHA"/>
    <property type="match status" value="1"/>
</dbReference>
<evidence type="ECO:0000256" key="3">
    <source>
        <dbReference type="ARBA" id="ARBA00022801"/>
    </source>
</evidence>
<keyword evidence="10" id="KW-1185">Reference proteome</keyword>
<dbReference type="GO" id="GO:0003724">
    <property type="term" value="F:RNA helicase activity"/>
    <property type="evidence" value="ECO:0007669"/>
    <property type="project" value="UniProtKB-EC"/>
</dbReference>
<feature type="active site" description="Nucleophile" evidence="5">
    <location>
        <position position="512"/>
    </location>
</feature>
<evidence type="ECO:0000259" key="7">
    <source>
        <dbReference type="PROSITE" id="PS51192"/>
    </source>
</evidence>
<dbReference type="GO" id="GO:0003723">
    <property type="term" value="F:RNA binding"/>
    <property type="evidence" value="ECO:0007669"/>
    <property type="project" value="TreeGrafter"/>
</dbReference>
<feature type="domain" description="Helicase C-terminal" evidence="8">
    <location>
        <begin position="1029"/>
        <end position="1201"/>
    </location>
</feature>
<dbReference type="GO" id="GO:1990904">
    <property type="term" value="C:ribonucleoprotein complex"/>
    <property type="evidence" value="ECO:0007669"/>
    <property type="project" value="UniProtKB-ARBA"/>
</dbReference>
<organism evidence="9 10">
    <name type="scientific">Lachnellula cervina</name>
    <dbReference type="NCBI Taxonomy" id="1316786"/>
    <lineage>
        <taxon>Eukaryota</taxon>
        <taxon>Fungi</taxon>
        <taxon>Dikarya</taxon>
        <taxon>Ascomycota</taxon>
        <taxon>Pezizomycotina</taxon>
        <taxon>Leotiomycetes</taxon>
        <taxon>Helotiales</taxon>
        <taxon>Lachnaceae</taxon>
        <taxon>Lachnellula</taxon>
    </lineage>
</organism>
<dbReference type="SMART" id="SM00490">
    <property type="entry name" value="HELICc"/>
    <property type="match status" value="1"/>
</dbReference>
<evidence type="ECO:0000256" key="5">
    <source>
        <dbReference type="PROSITE-ProRule" id="PRU10061"/>
    </source>
</evidence>
<dbReference type="GO" id="GO:0016787">
    <property type="term" value="F:hydrolase activity"/>
    <property type="evidence" value="ECO:0007669"/>
    <property type="project" value="UniProtKB-KW"/>
</dbReference>
<dbReference type="Gene3D" id="3.40.50.300">
    <property type="entry name" value="P-loop containing nucleotide triphosphate hydrolases"/>
    <property type="match status" value="2"/>
</dbReference>
<dbReference type="InterPro" id="IPR031158">
    <property type="entry name" value="GH10_AS"/>
</dbReference>
<dbReference type="Proteomes" id="UP000481288">
    <property type="component" value="Unassembled WGS sequence"/>
</dbReference>
<dbReference type="Pfam" id="PF21010">
    <property type="entry name" value="HA2_C"/>
    <property type="match status" value="1"/>
</dbReference>
<dbReference type="SMART" id="SM00487">
    <property type="entry name" value="DEXDc"/>
    <property type="match status" value="1"/>
</dbReference>
<name>A0A7D8Z3C0_9HELO</name>
<dbReference type="PROSITE" id="PS51192">
    <property type="entry name" value="HELICASE_ATP_BIND_1"/>
    <property type="match status" value="1"/>
</dbReference>
<evidence type="ECO:0000313" key="10">
    <source>
        <dbReference type="Proteomes" id="UP000481288"/>
    </source>
</evidence>
<evidence type="ECO:0000256" key="2">
    <source>
        <dbReference type="ARBA" id="ARBA00022741"/>
    </source>
</evidence>
<evidence type="ECO:0000256" key="6">
    <source>
        <dbReference type="SAM" id="MobiDB-lite"/>
    </source>
</evidence>
<proteinExistence type="predicted"/>
<keyword evidence="4" id="KW-0067">ATP-binding</keyword>
<dbReference type="PANTHER" id="PTHR18934">
    <property type="entry name" value="ATP-DEPENDENT RNA HELICASE"/>
    <property type="match status" value="1"/>
</dbReference>
<accession>A0A7D8Z3C0</accession>
<dbReference type="PANTHER" id="PTHR18934:SF145">
    <property type="entry name" value="ATP-DEPENDENT RNA HELICASE DHX57-RELATED"/>
    <property type="match status" value="1"/>
</dbReference>
<dbReference type="PROSITE" id="PS51194">
    <property type="entry name" value="HELICASE_CTER"/>
    <property type="match status" value="1"/>
</dbReference>
<reference evidence="9 10" key="1">
    <citation type="submission" date="2018-05" db="EMBL/GenBank/DDBJ databases">
        <title>Whole genome sequencing for identification of molecular markers to develop diagnostic detection tools for the regulated plant pathogen Lachnellula willkommii.</title>
        <authorList>
            <person name="Giroux E."/>
            <person name="Bilodeau G."/>
        </authorList>
    </citation>
    <scope>NUCLEOTIDE SEQUENCE [LARGE SCALE GENOMIC DNA]</scope>
    <source>
        <strain evidence="9 10">CBS 625.97</strain>
    </source>
</reference>
<dbReference type="PROSITE" id="PS00591">
    <property type="entry name" value="GH10_1"/>
    <property type="match status" value="1"/>
</dbReference>
<keyword evidence="2" id="KW-0547">Nucleotide-binding</keyword>
<dbReference type="InterPro" id="IPR048333">
    <property type="entry name" value="HA2_WH"/>
</dbReference>
<dbReference type="CDD" id="cd17917">
    <property type="entry name" value="DEXHc_RHA-like"/>
    <property type="match status" value="1"/>
</dbReference>
<evidence type="ECO:0000256" key="1">
    <source>
        <dbReference type="ARBA" id="ARBA00012552"/>
    </source>
</evidence>
<dbReference type="SMART" id="SM00847">
    <property type="entry name" value="HA2"/>
    <property type="match status" value="1"/>
</dbReference>
<dbReference type="Pfam" id="PF00270">
    <property type="entry name" value="DEAD"/>
    <property type="match status" value="1"/>
</dbReference>
<keyword evidence="9" id="KW-0347">Helicase</keyword>
<dbReference type="InterPro" id="IPR007502">
    <property type="entry name" value="Helicase-assoc_dom"/>
</dbReference>
<evidence type="ECO:0000259" key="8">
    <source>
        <dbReference type="PROSITE" id="PS51194"/>
    </source>
</evidence>
<protein>
    <recommendedName>
        <fullName evidence="1">RNA helicase</fullName>
        <ecNumber evidence="1">3.6.4.13</ecNumber>
    </recommendedName>
</protein>
<evidence type="ECO:0000256" key="4">
    <source>
        <dbReference type="ARBA" id="ARBA00022840"/>
    </source>
</evidence>
<dbReference type="InterPro" id="IPR001650">
    <property type="entry name" value="Helicase_C-like"/>
</dbReference>
<dbReference type="PROSITE" id="PS00690">
    <property type="entry name" value="DEAH_ATP_HELICASE"/>
    <property type="match status" value="1"/>
</dbReference>
<dbReference type="EMBL" id="QGMG01000896">
    <property type="protein sequence ID" value="TVY51139.1"/>
    <property type="molecule type" value="Genomic_DNA"/>
</dbReference>
<evidence type="ECO:0000313" key="9">
    <source>
        <dbReference type="EMBL" id="TVY51139.1"/>
    </source>
</evidence>
<feature type="region of interest" description="Disordered" evidence="6">
    <location>
        <begin position="410"/>
        <end position="442"/>
    </location>
</feature>
<gene>
    <name evidence="9" type="primary">DHX36</name>
    <name evidence="9" type="ORF">LCER1_G006591</name>
</gene>
<comment type="caution">
    <text evidence="9">The sequence shown here is derived from an EMBL/GenBank/DDBJ whole genome shotgun (WGS) entry which is preliminary data.</text>
</comment>
<dbReference type="Pfam" id="PF00271">
    <property type="entry name" value="Helicase_C"/>
    <property type="match status" value="1"/>
</dbReference>
<dbReference type="InterPro" id="IPR027417">
    <property type="entry name" value="P-loop_NTPase"/>
</dbReference>